<name>W7Y377_9BACT</name>
<accession>W7Y377</accession>
<evidence type="ECO:0000313" key="1">
    <source>
        <dbReference type="EMBL" id="GAF02048.1"/>
    </source>
</evidence>
<evidence type="ECO:0000313" key="2">
    <source>
        <dbReference type="Proteomes" id="UP000019402"/>
    </source>
</evidence>
<comment type="caution">
    <text evidence="1">The sequence shown here is derived from an EMBL/GenBank/DDBJ whole genome shotgun (WGS) entry which is preliminary data.</text>
</comment>
<organism evidence="1 2">
    <name type="scientific">Saccharicrinis fermentans DSM 9555 = JCM 21142</name>
    <dbReference type="NCBI Taxonomy" id="869213"/>
    <lineage>
        <taxon>Bacteria</taxon>
        <taxon>Pseudomonadati</taxon>
        <taxon>Bacteroidota</taxon>
        <taxon>Bacteroidia</taxon>
        <taxon>Marinilabiliales</taxon>
        <taxon>Marinilabiliaceae</taxon>
        <taxon>Saccharicrinis</taxon>
    </lineage>
</organism>
<dbReference type="STRING" id="869213.GCA_000517085_04150"/>
<keyword evidence="2" id="KW-1185">Reference proteome</keyword>
<sequence length="146" mass="16967">MWKGKRNFFISLRDTFDRRIPFNIRVDTIDAQGYRISAFYQFLKGSRVHKPLLEVMTLYEDSTLDTLTYELKNTHNSTKAELTIGANKDLKVLQMQGFLLKHDTLEELRARIKDVEFEFLPKPDSLAQDSLNVDSLGVDAIEKRVL</sequence>
<dbReference type="EMBL" id="BAMD01000005">
    <property type="protein sequence ID" value="GAF02048.1"/>
    <property type="molecule type" value="Genomic_DNA"/>
</dbReference>
<dbReference type="Proteomes" id="UP000019402">
    <property type="component" value="Unassembled WGS sequence"/>
</dbReference>
<protein>
    <submittedName>
        <fullName evidence="1">Uncharacterized protein</fullName>
    </submittedName>
</protein>
<reference evidence="1 2" key="1">
    <citation type="journal article" date="2014" name="Genome Announc.">
        <title>Draft Genome Sequence of Cytophaga fermentans JCM 21142T, a Facultative Anaerobe Isolated from Marine Mud.</title>
        <authorList>
            <person name="Starns D."/>
            <person name="Oshima K."/>
            <person name="Suda W."/>
            <person name="Iino T."/>
            <person name="Yuki M."/>
            <person name="Inoue J."/>
            <person name="Kitamura K."/>
            <person name="Iida T."/>
            <person name="Darby A."/>
            <person name="Hattori M."/>
            <person name="Ohkuma M."/>
        </authorList>
    </citation>
    <scope>NUCLEOTIDE SEQUENCE [LARGE SCALE GENOMIC DNA]</scope>
    <source>
        <strain evidence="1 2">JCM 21142</strain>
    </source>
</reference>
<dbReference type="AlphaFoldDB" id="W7Y377"/>
<proteinExistence type="predicted"/>
<gene>
    <name evidence="1" type="ORF">JCM21142_1674</name>
</gene>